<gene>
    <name evidence="2" type="ORF">AC578_2971</name>
</gene>
<protein>
    <submittedName>
        <fullName evidence="2">Uncharacterized protein</fullName>
    </submittedName>
</protein>
<accession>A0A139HEL9</accession>
<dbReference type="AlphaFoldDB" id="A0A139HEL9"/>
<evidence type="ECO:0000313" key="2">
    <source>
        <dbReference type="EMBL" id="KXT00819.1"/>
    </source>
</evidence>
<dbReference type="EMBL" id="LFZN01000067">
    <property type="protein sequence ID" value="KXT00819.1"/>
    <property type="molecule type" value="Genomic_DNA"/>
</dbReference>
<feature type="signal peptide" evidence="1">
    <location>
        <begin position="1"/>
        <end position="20"/>
    </location>
</feature>
<evidence type="ECO:0000256" key="1">
    <source>
        <dbReference type="SAM" id="SignalP"/>
    </source>
</evidence>
<proteinExistence type="predicted"/>
<keyword evidence="1" id="KW-0732">Signal</keyword>
<keyword evidence="3" id="KW-1185">Reference proteome</keyword>
<comment type="caution">
    <text evidence="2">The sequence shown here is derived from an EMBL/GenBank/DDBJ whole genome shotgun (WGS) entry which is preliminary data.</text>
</comment>
<evidence type="ECO:0000313" key="3">
    <source>
        <dbReference type="Proteomes" id="UP000070133"/>
    </source>
</evidence>
<organism evidence="2 3">
    <name type="scientific">Pseudocercospora eumusae</name>
    <dbReference type="NCBI Taxonomy" id="321146"/>
    <lineage>
        <taxon>Eukaryota</taxon>
        <taxon>Fungi</taxon>
        <taxon>Dikarya</taxon>
        <taxon>Ascomycota</taxon>
        <taxon>Pezizomycotina</taxon>
        <taxon>Dothideomycetes</taxon>
        <taxon>Dothideomycetidae</taxon>
        <taxon>Mycosphaerellales</taxon>
        <taxon>Mycosphaerellaceae</taxon>
        <taxon>Pseudocercospora</taxon>
    </lineage>
</organism>
<reference evidence="2 3" key="1">
    <citation type="submission" date="2015-07" db="EMBL/GenBank/DDBJ databases">
        <title>Comparative genomics of the Sigatoka disease complex on banana suggests a link between parallel evolutionary changes in Pseudocercospora fijiensis and Pseudocercospora eumusae and increased virulence on the banana host.</title>
        <authorList>
            <person name="Chang T.-C."/>
            <person name="Salvucci A."/>
            <person name="Crous P.W."/>
            <person name="Stergiopoulos I."/>
        </authorList>
    </citation>
    <scope>NUCLEOTIDE SEQUENCE [LARGE SCALE GENOMIC DNA]</scope>
    <source>
        <strain evidence="2 3">CBS 114824</strain>
    </source>
</reference>
<name>A0A139HEL9_9PEZI</name>
<sequence>MKLQTAITLLGLVGASVVGAAPVDSRSAPNAEYKKIIGKRQFYPVYGVSESDDAEVEKRQFYPVYGVDENDKVKRQFYPVYGVDENDKAKRQFYPVYGVDENNKAKRQFYPVDGVDDEDVQKRQFYPVSSDCNRRLQPRLILSRKKGIWSERRRERERRETPILPRLRCFGD</sequence>
<dbReference type="Proteomes" id="UP000070133">
    <property type="component" value="Unassembled WGS sequence"/>
</dbReference>
<feature type="chain" id="PRO_5007806477" evidence="1">
    <location>
        <begin position="21"/>
        <end position="172"/>
    </location>
</feature>